<keyword evidence="3" id="KW-1185">Reference proteome</keyword>
<protein>
    <recommendedName>
        <fullName evidence="4">EamA-like transporter family protein</fullName>
    </recommendedName>
</protein>
<dbReference type="Proteomes" id="UP000239706">
    <property type="component" value="Unassembled WGS sequence"/>
</dbReference>
<dbReference type="AlphaFoldDB" id="A0A2T0B0Q5"/>
<reference evidence="2 3" key="1">
    <citation type="submission" date="2018-03" db="EMBL/GenBank/DDBJ databases">
        <title>Genome sequence of Clostridium liquoris DSM 100320.</title>
        <authorList>
            <person name="Poehlein A."/>
            <person name="Daniel R."/>
        </authorList>
    </citation>
    <scope>NUCLEOTIDE SEQUENCE [LARGE SCALE GENOMIC DNA]</scope>
    <source>
        <strain evidence="2 3">DSM 100320</strain>
    </source>
</reference>
<gene>
    <name evidence="2" type="ORF">CLLI_26150</name>
</gene>
<evidence type="ECO:0008006" key="4">
    <source>
        <dbReference type="Google" id="ProtNLM"/>
    </source>
</evidence>
<comment type="caution">
    <text evidence="2">The sequence shown here is derived from an EMBL/GenBank/DDBJ whole genome shotgun (WGS) entry which is preliminary data.</text>
</comment>
<feature type="transmembrane region" description="Helical" evidence="1">
    <location>
        <begin position="35"/>
        <end position="56"/>
    </location>
</feature>
<evidence type="ECO:0000313" key="3">
    <source>
        <dbReference type="Proteomes" id="UP000239706"/>
    </source>
</evidence>
<feature type="transmembrane region" description="Helical" evidence="1">
    <location>
        <begin position="68"/>
        <end position="88"/>
    </location>
</feature>
<dbReference type="GO" id="GO:0005886">
    <property type="term" value="C:plasma membrane"/>
    <property type="evidence" value="ECO:0007669"/>
    <property type="project" value="TreeGrafter"/>
</dbReference>
<keyword evidence="1" id="KW-0472">Membrane</keyword>
<organism evidence="2 3">
    <name type="scientific">Clostridium liquoris</name>
    <dbReference type="NCBI Taxonomy" id="1289519"/>
    <lineage>
        <taxon>Bacteria</taxon>
        <taxon>Bacillati</taxon>
        <taxon>Bacillota</taxon>
        <taxon>Clostridia</taxon>
        <taxon>Eubacteriales</taxon>
        <taxon>Clostridiaceae</taxon>
        <taxon>Clostridium</taxon>
    </lineage>
</organism>
<proteinExistence type="predicted"/>
<keyword evidence="1" id="KW-0812">Transmembrane</keyword>
<feature type="transmembrane region" description="Helical" evidence="1">
    <location>
        <begin position="122"/>
        <end position="139"/>
    </location>
</feature>
<dbReference type="RefSeq" id="WP_106064645.1">
    <property type="nucleotide sequence ID" value="NZ_PVXO01000069.1"/>
</dbReference>
<dbReference type="InterPro" id="IPR006750">
    <property type="entry name" value="YdcZ"/>
</dbReference>
<dbReference type="Pfam" id="PF04657">
    <property type="entry name" value="DMT_YdcZ"/>
    <property type="match status" value="1"/>
</dbReference>
<dbReference type="EMBL" id="PVXO01000069">
    <property type="protein sequence ID" value="PRR77097.1"/>
    <property type="molecule type" value="Genomic_DNA"/>
</dbReference>
<evidence type="ECO:0000256" key="1">
    <source>
        <dbReference type="SAM" id="Phobius"/>
    </source>
</evidence>
<sequence>MMYIILAFITGAMVILSMVINSSLGKKIGVFQGTFINYVVGLIGTSIMLLIMEGGINISFDKLHGVPAWAYLGGAIGVIVVSVSNVIIPKIPTIYSTLLIFIGQIATGILIDYLTVNVVSKGKILGSILILGGLLYNFYVDKQELISE</sequence>
<evidence type="ECO:0000313" key="2">
    <source>
        <dbReference type="EMBL" id="PRR77097.1"/>
    </source>
</evidence>
<dbReference type="PANTHER" id="PTHR34821">
    <property type="entry name" value="INNER MEMBRANE PROTEIN YDCZ"/>
    <property type="match status" value="1"/>
</dbReference>
<keyword evidence="1" id="KW-1133">Transmembrane helix</keyword>
<dbReference type="PANTHER" id="PTHR34821:SF2">
    <property type="entry name" value="INNER MEMBRANE PROTEIN YDCZ"/>
    <property type="match status" value="1"/>
</dbReference>
<dbReference type="OrthoDB" id="1654616at2"/>
<name>A0A2T0B0Q5_9CLOT</name>
<feature type="transmembrane region" description="Helical" evidence="1">
    <location>
        <begin position="94"/>
        <end position="115"/>
    </location>
</feature>
<accession>A0A2T0B0Q5</accession>